<feature type="compositionally biased region" description="Basic residues" evidence="1">
    <location>
        <begin position="634"/>
        <end position="648"/>
    </location>
</feature>
<dbReference type="RefSeq" id="XP_006816326.1">
    <property type="nucleotide sequence ID" value="XM_006816263.1"/>
</dbReference>
<organism evidence="3 4">
    <name type="scientific">Saccoglossus kowalevskii</name>
    <name type="common">Acorn worm</name>
    <dbReference type="NCBI Taxonomy" id="10224"/>
    <lineage>
        <taxon>Eukaryota</taxon>
        <taxon>Metazoa</taxon>
        <taxon>Hemichordata</taxon>
        <taxon>Enteropneusta</taxon>
        <taxon>Harrimaniidae</taxon>
        <taxon>Saccoglossus</taxon>
    </lineage>
</organism>
<dbReference type="InterPro" id="IPR001584">
    <property type="entry name" value="Integrase_cat-core"/>
</dbReference>
<dbReference type="InterPro" id="IPR036397">
    <property type="entry name" value="RNaseH_sf"/>
</dbReference>
<dbReference type="InterPro" id="IPR012337">
    <property type="entry name" value="RNaseH-like_sf"/>
</dbReference>
<dbReference type="InterPro" id="IPR040676">
    <property type="entry name" value="DUF5641"/>
</dbReference>
<dbReference type="PANTHER" id="PTHR47331">
    <property type="entry name" value="PHD-TYPE DOMAIN-CONTAINING PROTEIN"/>
    <property type="match status" value="1"/>
</dbReference>
<sequence>MATRFQTFVSNRLQIIHDASSPSQWYHVSSEFNPADHASRGIKLDGSNEAAITTWFHGAAFLWQTESEWPGQPTDLPEIDRDDKELRRKVQATITQCNTMGTDVWSHLLHQYSSWYKLQVSVAWLIWFKMYLRRSALLKIGPLTVHELSIATTDICRIVQQSSFPREFASPQKILSEKPDSEGYVSPLRKLNPKLENGVLHVGGRLVNAPISQQARHPIILPRNHHVTELIVQHYHEQQGHVGPNQVLSEIRQKFWIVHGLATVKRVIGRYIKCRRWNAQPGNQKMAPLPAARVTPGEPPFSHVGIDYFGPLYVKYRRGTIKRYGCVFTCLAIRAVHIEVAHDLSTDSFIQSVWRFISRRGPPTHLYSDNGTNFRGAETELKQMLDKWNQAFINGKLSRRNIQWHFNPPAASHAGGVWERMIRSIRKILRSLLGNRLVDDETLLTFTTEVEKILNNRPLTHLSDDPDDLEPLTPNHLLLLRPNPCTSVSEIIEENGHHRRRTETQHLATEFWKRWVREYLPTLQERQKWCRPKRNLSIGDLVLVVNENIPRGEWPLGKVEQTFADRFGTTRHVLVKTSTGCLRRDVRKLCLLEGNMDHKTVMERQDGVTRAAEIGAEDTKEIHEQVDGCDHSMPRRSKSLHHKKKIEQ</sequence>
<reference evidence="4" key="1">
    <citation type="submission" date="2025-08" db="UniProtKB">
        <authorList>
            <consortium name="RefSeq"/>
        </authorList>
    </citation>
    <scope>IDENTIFICATION</scope>
    <source>
        <tissue evidence="4">Testes</tissue>
    </source>
</reference>
<dbReference type="SUPFAM" id="SSF53098">
    <property type="entry name" value="Ribonuclease H-like"/>
    <property type="match status" value="1"/>
</dbReference>
<dbReference type="PANTHER" id="PTHR47331:SF1">
    <property type="entry name" value="GAG-LIKE PROTEIN"/>
    <property type="match status" value="1"/>
</dbReference>
<evidence type="ECO:0000259" key="2">
    <source>
        <dbReference type="PROSITE" id="PS50994"/>
    </source>
</evidence>
<name>A0ABM0M8I5_SACKO</name>
<evidence type="ECO:0000313" key="4">
    <source>
        <dbReference type="RefSeq" id="XP_006816326.1"/>
    </source>
</evidence>
<dbReference type="Pfam" id="PF18701">
    <property type="entry name" value="DUF5641"/>
    <property type="match status" value="1"/>
</dbReference>
<dbReference type="Proteomes" id="UP000694865">
    <property type="component" value="Unplaced"/>
</dbReference>
<dbReference type="PROSITE" id="PS50994">
    <property type="entry name" value="INTEGRASE"/>
    <property type="match status" value="1"/>
</dbReference>
<dbReference type="GeneID" id="102803299"/>
<keyword evidence="3" id="KW-1185">Reference proteome</keyword>
<proteinExistence type="predicted"/>
<feature type="compositionally biased region" description="Basic and acidic residues" evidence="1">
    <location>
        <begin position="620"/>
        <end position="633"/>
    </location>
</feature>
<evidence type="ECO:0000313" key="3">
    <source>
        <dbReference type="Proteomes" id="UP000694865"/>
    </source>
</evidence>
<evidence type="ECO:0000256" key="1">
    <source>
        <dbReference type="SAM" id="MobiDB-lite"/>
    </source>
</evidence>
<gene>
    <name evidence="4" type="primary">LOC102803299</name>
</gene>
<feature type="region of interest" description="Disordered" evidence="1">
    <location>
        <begin position="620"/>
        <end position="648"/>
    </location>
</feature>
<dbReference type="InterPro" id="IPR041588">
    <property type="entry name" value="Integrase_H2C2"/>
</dbReference>
<dbReference type="Pfam" id="PF17921">
    <property type="entry name" value="Integrase_H2C2"/>
    <property type="match status" value="1"/>
</dbReference>
<dbReference type="Gene3D" id="3.30.420.10">
    <property type="entry name" value="Ribonuclease H-like superfamily/Ribonuclease H"/>
    <property type="match status" value="1"/>
</dbReference>
<protein>
    <submittedName>
        <fullName evidence="4">Uncharacterized protein LOC102803299</fullName>
    </submittedName>
</protein>
<dbReference type="Gene3D" id="1.10.340.70">
    <property type="match status" value="1"/>
</dbReference>
<accession>A0ABM0M8I5</accession>
<feature type="domain" description="Integrase catalytic" evidence="2">
    <location>
        <begin position="296"/>
        <end position="482"/>
    </location>
</feature>